<dbReference type="InterPro" id="IPR011006">
    <property type="entry name" value="CheY-like_superfamily"/>
</dbReference>
<dbReference type="SMART" id="SM00448">
    <property type="entry name" value="REC"/>
    <property type="match status" value="1"/>
</dbReference>
<organism evidence="7 8">
    <name type="scientific">Paenacidovorax monticola</name>
    <dbReference type="NCBI Taxonomy" id="1926868"/>
    <lineage>
        <taxon>Bacteria</taxon>
        <taxon>Pseudomonadati</taxon>
        <taxon>Pseudomonadota</taxon>
        <taxon>Betaproteobacteria</taxon>
        <taxon>Burkholderiales</taxon>
        <taxon>Comamonadaceae</taxon>
        <taxon>Paenacidovorax</taxon>
    </lineage>
</organism>
<evidence type="ECO:0000259" key="6">
    <source>
        <dbReference type="PROSITE" id="PS50110"/>
    </source>
</evidence>
<dbReference type="CDD" id="cd06170">
    <property type="entry name" value="LuxR_C_like"/>
    <property type="match status" value="1"/>
</dbReference>
<evidence type="ECO:0000313" key="7">
    <source>
        <dbReference type="EMBL" id="QNP61245.1"/>
    </source>
</evidence>
<dbReference type="Proteomes" id="UP000516057">
    <property type="component" value="Chromosome"/>
</dbReference>
<dbReference type="PRINTS" id="PR00038">
    <property type="entry name" value="HTHLUXR"/>
</dbReference>
<dbReference type="PROSITE" id="PS00622">
    <property type="entry name" value="HTH_LUXR_1"/>
    <property type="match status" value="1"/>
</dbReference>
<dbReference type="EMBL" id="CP060790">
    <property type="protein sequence ID" value="QNP61245.1"/>
    <property type="molecule type" value="Genomic_DNA"/>
</dbReference>
<evidence type="ECO:0000256" key="3">
    <source>
        <dbReference type="ARBA" id="ARBA00023163"/>
    </source>
</evidence>
<keyword evidence="1" id="KW-0805">Transcription regulation</keyword>
<dbReference type="InterPro" id="IPR016032">
    <property type="entry name" value="Sig_transdc_resp-reg_C-effctor"/>
</dbReference>
<keyword evidence="4" id="KW-0597">Phosphoprotein</keyword>
<proteinExistence type="predicted"/>
<dbReference type="InterPro" id="IPR001789">
    <property type="entry name" value="Sig_transdc_resp-reg_receiver"/>
</dbReference>
<feature type="modified residue" description="4-aspartylphosphate" evidence="4">
    <location>
        <position position="73"/>
    </location>
</feature>
<sequence>MHHGPTSIWPDFMAGQSEEPVRVLLVDDDEHIRRVIAQELMADPRTLLVAQAASLREGRRAMRLHAFDVLLVDLYLGDGEGFELLQCLKTIHPHAEAVVISLMDDDEQVVRAFELGATGYLVKNSLFGNYAQAVLQVVNGGASITPHLARRLLQRFGAAPAARQDVRDGAGESEPLSLREKEVLGMVASGYTSAEIAARLLISAATVDTHIRNIYRKLQVRTRAQAVRFASLRGLF</sequence>
<gene>
    <name evidence="7" type="ORF">H9L24_03435</name>
</gene>
<dbReference type="GO" id="GO:0006355">
    <property type="term" value="P:regulation of DNA-templated transcription"/>
    <property type="evidence" value="ECO:0007669"/>
    <property type="project" value="InterPro"/>
</dbReference>
<keyword evidence="8" id="KW-1185">Reference proteome</keyword>
<evidence type="ECO:0000256" key="1">
    <source>
        <dbReference type="ARBA" id="ARBA00023015"/>
    </source>
</evidence>
<dbReference type="InterPro" id="IPR000792">
    <property type="entry name" value="Tscrpt_reg_LuxR_C"/>
</dbReference>
<name>A0A7H0HL29_9BURK</name>
<evidence type="ECO:0000256" key="2">
    <source>
        <dbReference type="ARBA" id="ARBA00023125"/>
    </source>
</evidence>
<dbReference type="GO" id="GO:0003677">
    <property type="term" value="F:DNA binding"/>
    <property type="evidence" value="ECO:0007669"/>
    <property type="project" value="UniProtKB-KW"/>
</dbReference>
<dbReference type="PROSITE" id="PS50043">
    <property type="entry name" value="HTH_LUXR_2"/>
    <property type="match status" value="1"/>
</dbReference>
<dbReference type="Gene3D" id="3.40.50.2300">
    <property type="match status" value="1"/>
</dbReference>
<dbReference type="PANTHER" id="PTHR44688">
    <property type="entry name" value="DNA-BINDING TRANSCRIPTIONAL ACTIVATOR DEVR_DOSR"/>
    <property type="match status" value="1"/>
</dbReference>
<dbReference type="CDD" id="cd00156">
    <property type="entry name" value="REC"/>
    <property type="match status" value="1"/>
</dbReference>
<dbReference type="SMART" id="SM00421">
    <property type="entry name" value="HTH_LUXR"/>
    <property type="match status" value="1"/>
</dbReference>
<dbReference type="KEGG" id="amon:H9L24_03435"/>
<keyword evidence="2" id="KW-0238">DNA-binding</keyword>
<dbReference type="PROSITE" id="PS50110">
    <property type="entry name" value="RESPONSE_REGULATORY"/>
    <property type="match status" value="1"/>
</dbReference>
<dbReference type="PANTHER" id="PTHR44688:SF16">
    <property type="entry name" value="DNA-BINDING TRANSCRIPTIONAL ACTIVATOR DEVR_DOSR"/>
    <property type="match status" value="1"/>
</dbReference>
<protein>
    <submittedName>
        <fullName evidence="7">Response regulator transcription factor</fullName>
    </submittedName>
</protein>
<dbReference type="SUPFAM" id="SSF46894">
    <property type="entry name" value="C-terminal effector domain of the bipartite response regulators"/>
    <property type="match status" value="1"/>
</dbReference>
<dbReference type="SUPFAM" id="SSF52172">
    <property type="entry name" value="CheY-like"/>
    <property type="match status" value="1"/>
</dbReference>
<dbReference type="Pfam" id="PF00072">
    <property type="entry name" value="Response_reg"/>
    <property type="match status" value="1"/>
</dbReference>
<feature type="domain" description="Response regulatory" evidence="6">
    <location>
        <begin position="22"/>
        <end position="138"/>
    </location>
</feature>
<dbReference type="Pfam" id="PF00196">
    <property type="entry name" value="GerE"/>
    <property type="match status" value="1"/>
</dbReference>
<evidence type="ECO:0000259" key="5">
    <source>
        <dbReference type="PROSITE" id="PS50043"/>
    </source>
</evidence>
<evidence type="ECO:0000256" key="4">
    <source>
        <dbReference type="PROSITE-ProRule" id="PRU00169"/>
    </source>
</evidence>
<reference evidence="7 8" key="1">
    <citation type="submission" date="2020-08" db="EMBL/GenBank/DDBJ databases">
        <title>Genome sequence of Acidovorax monticola KACC 19171T.</title>
        <authorList>
            <person name="Hyun D.-W."/>
            <person name="Bae J.-W."/>
        </authorList>
    </citation>
    <scope>NUCLEOTIDE SEQUENCE [LARGE SCALE GENOMIC DNA]</scope>
    <source>
        <strain evidence="7 8">KACC 19171</strain>
    </source>
</reference>
<dbReference type="RefSeq" id="WP_187738220.1">
    <property type="nucleotide sequence ID" value="NZ_CP060790.1"/>
</dbReference>
<keyword evidence="3" id="KW-0804">Transcription</keyword>
<dbReference type="AlphaFoldDB" id="A0A7H0HL29"/>
<accession>A0A7H0HL29</accession>
<dbReference type="GO" id="GO:0000160">
    <property type="term" value="P:phosphorelay signal transduction system"/>
    <property type="evidence" value="ECO:0007669"/>
    <property type="project" value="InterPro"/>
</dbReference>
<evidence type="ECO:0000313" key="8">
    <source>
        <dbReference type="Proteomes" id="UP000516057"/>
    </source>
</evidence>
<feature type="domain" description="HTH luxR-type" evidence="5">
    <location>
        <begin position="169"/>
        <end position="234"/>
    </location>
</feature>